<organism evidence="7 8">
    <name type="scientific">Pelosinus fermentans JBW45</name>
    <dbReference type="NCBI Taxonomy" id="1192197"/>
    <lineage>
        <taxon>Bacteria</taxon>
        <taxon>Bacillati</taxon>
        <taxon>Bacillota</taxon>
        <taxon>Negativicutes</taxon>
        <taxon>Selenomonadales</taxon>
        <taxon>Sporomusaceae</taxon>
        <taxon>Pelosinus</taxon>
    </lineage>
</organism>
<dbReference type="SUPFAM" id="SSF111369">
    <property type="entry name" value="HlyD-like secretion proteins"/>
    <property type="match status" value="1"/>
</dbReference>
<dbReference type="RefSeq" id="WP_007954901.1">
    <property type="nucleotide sequence ID" value="NZ_CP010978.1"/>
</dbReference>
<dbReference type="KEGG" id="pft:JBW_04647"/>
<feature type="transmembrane region" description="Helical" evidence="5">
    <location>
        <begin position="7"/>
        <end position="26"/>
    </location>
</feature>
<sequence length="295" mass="32601">MAIIKRHWLLCLILMAVLAISSWWFLNGRPGEKKDIPVVKADDRVLAEGIVYPIQYAEMAMPVEGTIGEILVKEGDRIGAGQPIIRLVREEYQDRVGSARSNVAGAVAAVEQAHVNLADAERELQRQQRLEKAGAATRQKIEQTQMEVERKRAGLMQAQADLTAGEGKAAESQRVLDKTEIRAPINGTVVFLDVKVGEHAAAGKVLVRIADESGWEVRSDDLTELAVAKVKMGDIVNLTFDGIPGVDIPGKVKFIRSYGEKKRGDMTYTVFIAPEHWDDRLHWNMTAQIAITPSK</sequence>
<dbReference type="NCBIfam" id="TIGR01730">
    <property type="entry name" value="RND_mfp"/>
    <property type="match status" value="1"/>
</dbReference>
<dbReference type="AlphaFoldDB" id="I9NU77"/>
<evidence type="ECO:0000259" key="6">
    <source>
        <dbReference type="Pfam" id="PF25917"/>
    </source>
</evidence>
<keyword evidence="3 4" id="KW-0175">Coiled coil</keyword>
<dbReference type="OrthoDB" id="164087at2"/>
<comment type="subcellular location">
    <subcellularLocation>
        <location evidence="1">Cell envelope</location>
    </subcellularLocation>
</comment>
<dbReference type="HOGENOM" id="CLU_018816_6_3_9"/>
<reference evidence="7 8" key="1">
    <citation type="journal article" date="2015" name="Genome Announc.">
        <title>Complete Genome Sequence of Pelosinus fermentans JBW45, a Member of a Remarkably Competitive Group of Negativicutes in the Firmicutes Phylum.</title>
        <authorList>
            <person name="De Leon K.B."/>
            <person name="Utturkar S.M."/>
            <person name="Camilleri L.B."/>
            <person name="Elias D.A."/>
            <person name="Arkin A.P."/>
            <person name="Fields M.W."/>
            <person name="Brown S.D."/>
            <person name="Wall J.D."/>
        </authorList>
    </citation>
    <scope>NUCLEOTIDE SEQUENCE [LARGE SCALE GENOMIC DNA]</scope>
    <source>
        <strain evidence="7 8">JBW45</strain>
    </source>
</reference>
<dbReference type="STRING" id="1192197.JBW_04647"/>
<evidence type="ECO:0000256" key="1">
    <source>
        <dbReference type="ARBA" id="ARBA00004196"/>
    </source>
</evidence>
<comment type="similarity">
    <text evidence="2">Belongs to the membrane fusion protein (MFP) (TC 8.A.1) family.</text>
</comment>
<dbReference type="Gene3D" id="2.40.50.100">
    <property type="match status" value="1"/>
</dbReference>
<dbReference type="PANTHER" id="PTHR32347:SF23">
    <property type="entry name" value="BLL5650 PROTEIN"/>
    <property type="match status" value="1"/>
</dbReference>
<dbReference type="Pfam" id="PF25917">
    <property type="entry name" value="BSH_RND"/>
    <property type="match status" value="1"/>
</dbReference>
<evidence type="ECO:0000256" key="2">
    <source>
        <dbReference type="ARBA" id="ARBA00009477"/>
    </source>
</evidence>
<dbReference type="EMBL" id="CP010978">
    <property type="protein sequence ID" value="AJQ29976.1"/>
    <property type="molecule type" value="Genomic_DNA"/>
</dbReference>
<proteinExistence type="inferred from homology"/>
<dbReference type="InterPro" id="IPR006143">
    <property type="entry name" value="RND_pump_MFP"/>
</dbReference>
<feature type="domain" description="Multidrug resistance protein MdtA-like barrel-sandwich hybrid" evidence="6">
    <location>
        <begin position="58"/>
        <end position="205"/>
    </location>
</feature>
<gene>
    <name evidence="7" type="ORF">JBW_04647</name>
</gene>
<evidence type="ECO:0000313" key="7">
    <source>
        <dbReference type="EMBL" id="AJQ29976.1"/>
    </source>
</evidence>
<keyword evidence="5" id="KW-1133">Transmembrane helix</keyword>
<keyword evidence="5" id="KW-0472">Membrane</keyword>
<dbReference type="GO" id="GO:0022857">
    <property type="term" value="F:transmembrane transporter activity"/>
    <property type="evidence" value="ECO:0007669"/>
    <property type="project" value="InterPro"/>
</dbReference>
<dbReference type="InterPro" id="IPR058625">
    <property type="entry name" value="MdtA-like_BSH"/>
</dbReference>
<protein>
    <submittedName>
        <fullName evidence="7">Efflux transporter, RND family, MFP subunit</fullName>
    </submittedName>
</protein>
<reference evidence="8" key="2">
    <citation type="submission" date="2015-02" db="EMBL/GenBank/DDBJ databases">
        <title>Complete Genome Sequence of Pelosinus fermentans JBW45.</title>
        <authorList>
            <person name="De Leon K.B."/>
            <person name="Utturkar S.M."/>
            <person name="Camilleri L.B."/>
            <person name="Arkin A.P."/>
            <person name="Fields M.W."/>
            <person name="Brown S.D."/>
            <person name="Wall J.D."/>
        </authorList>
    </citation>
    <scope>NUCLEOTIDE SEQUENCE [LARGE SCALE GENOMIC DNA]</scope>
    <source>
        <strain evidence="8">JBW45</strain>
    </source>
</reference>
<evidence type="ECO:0000256" key="3">
    <source>
        <dbReference type="ARBA" id="ARBA00023054"/>
    </source>
</evidence>
<dbReference type="Proteomes" id="UP000005361">
    <property type="component" value="Chromosome"/>
</dbReference>
<evidence type="ECO:0000256" key="4">
    <source>
        <dbReference type="SAM" id="Coils"/>
    </source>
</evidence>
<keyword evidence="5" id="KW-0812">Transmembrane</keyword>
<dbReference type="Gene3D" id="2.40.30.170">
    <property type="match status" value="1"/>
</dbReference>
<evidence type="ECO:0000313" key="8">
    <source>
        <dbReference type="Proteomes" id="UP000005361"/>
    </source>
</evidence>
<accession>I9NU77</accession>
<dbReference type="Gene3D" id="1.10.287.470">
    <property type="entry name" value="Helix hairpin bin"/>
    <property type="match status" value="1"/>
</dbReference>
<feature type="coiled-coil region" evidence="4">
    <location>
        <begin position="110"/>
        <end position="161"/>
    </location>
</feature>
<dbReference type="PANTHER" id="PTHR32347">
    <property type="entry name" value="EFFLUX SYSTEM COMPONENT YKNX-RELATED"/>
    <property type="match status" value="1"/>
</dbReference>
<dbReference type="InterPro" id="IPR050465">
    <property type="entry name" value="UPF0194_transport"/>
</dbReference>
<dbReference type="GO" id="GO:0016020">
    <property type="term" value="C:membrane"/>
    <property type="evidence" value="ECO:0007669"/>
    <property type="project" value="InterPro"/>
</dbReference>
<evidence type="ECO:0000256" key="5">
    <source>
        <dbReference type="SAM" id="Phobius"/>
    </source>
</evidence>
<dbReference type="GO" id="GO:0030313">
    <property type="term" value="C:cell envelope"/>
    <property type="evidence" value="ECO:0007669"/>
    <property type="project" value="UniProtKB-SubCell"/>
</dbReference>
<name>I9NU77_9FIRM</name>